<evidence type="ECO:0000259" key="4">
    <source>
        <dbReference type="Pfam" id="PF13649"/>
    </source>
</evidence>
<dbReference type="InterPro" id="IPR041698">
    <property type="entry name" value="Methyltransf_25"/>
</dbReference>
<evidence type="ECO:0000313" key="5">
    <source>
        <dbReference type="EMBL" id="GAA4956994.1"/>
    </source>
</evidence>
<evidence type="ECO:0000313" key="6">
    <source>
        <dbReference type="Proteomes" id="UP001409585"/>
    </source>
</evidence>
<dbReference type="Gene3D" id="3.40.50.150">
    <property type="entry name" value="Vaccinia Virus protein VP39"/>
    <property type="match status" value="1"/>
</dbReference>
<dbReference type="Proteomes" id="UP001409585">
    <property type="component" value="Unassembled WGS sequence"/>
</dbReference>
<dbReference type="AlphaFoldDB" id="A0AAV3U8N5"/>
<dbReference type="InterPro" id="IPR029063">
    <property type="entry name" value="SAM-dependent_MTases_sf"/>
</dbReference>
<keyword evidence="2" id="KW-0808">Transferase</keyword>
<dbReference type="InterPro" id="IPR026170">
    <property type="entry name" value="FAM173A/B"/>
</dbReference>
<comment type="caution">
    <text evidence="5">The sequence shown here is derived from an EMBL/GenBank/DDBJ whole genome shotgun (WGS) entry which is preliminary data.</text>
</comment>
<accession>A0AAV3U8N5</accession>
<sequence>MGLGVRSRLLHLKDFLWDWRLGVNTFGFSDSGVADGRPYSPASYRTLRQVFDCVGLGAEDVLLDVGCGLGRPVFFAGFRYPVKAGIGIDANRGFIEQARRNCDGFRGARDNLHFIECNAVQYDYSKATVIVMYNPFGADTLTKVLARIYESLQANPRPIKIVYLNPIEKAVFDRAPWLAKTAEFSPAQVPQLDIGNRRSYPKGQPAVVFYTSV</sequence>
<keyword evidence="3" id="KW-0949">S-adenosyl-L-methionine</keyword>
<evidence type="ECO:0000256" key="2">
    <source>
        <dbReference type="ARBA" id="ARBA00022679"/>
    </source>
</evidence>
<gene>
    <name evidence="5" type="ORF">GCM10025791_41710</name>
</gene>
<reference evidence="6" key="1">
    <citation type="journal article" date="2019" name="Int. J. Syst. Evol. Microbiol.">
        <title>The Global Catalogue of Microorganisms (GCM) 10K type strain sequencing project: providing services to taxonomists for standard genome sequencing and annotation.</title>
        <authorList>
            <consortium name="The Broad Institute Genomics Platform"/>
            <consortium name="The Broad Institute Genome Sequencing Center for Infectious Disease"/>
            <person name="Wu L."/>
            <person name="Ma J."/>
        </authorList>
    </citation>
    <scope>NUCLEOTIDE SEQUENCE [LARGE SCALE GENOMIC DNA]</scope>
    <source>
        <strain evidence="6">JCM 19134</strain>
    </source>
</reference>
<proteinExistence type="predicted"/>
<dbReference type="GO" id="GO:0032259">
    <property type="term" value="P:methylation"/>
    <property type="evidence" value="ECO:0007669"/>
    <property type="project" value="UniProtKB-KW"/>
</dbReference>
<evidence type="ECO:0000256" key="1">
    <source>
        <dbReference type="ARBA" id="ARBA00022603"/>
    </source>
</evidence>
<feature type="domain" description="Methyltransferase" evidence="4">
    <location>
        <begin position="63"/>
        <end position="153"/>
    </location>
</feature>
<evidence type="ECO:0000256" key="3">
    <source>
        <dbReference type="ARBA" id="ARBA00022691"/>
    </source>
</evidence>
<keyword evidence="6" id="KW-1185">Reference proteome</keyword>
<name>A0AAV3U8N5_9ALTE</name>
<dbReference type="GO" id="GO:0016279">
    <property type="term" value="F:protein-lysine N-methyltransferase activity"/>
    <property type="evidence" value="ECO:0007669"/>
    <property type="project" value="InterPro"/>
</dbReference>
<dbReference type="CDD" id="cd02440">
    <property type="entry name" value="AdoMet_MTases"/>
    <property type="match status" value="1"/>
</dbReference>
<keyword evidence="1" id="KW-0489">Methyltransferase</keyword>
<protein>
    <recommendedName>
        <fullName evidence="4">Methyltransferase domain-containing protein</fullName>
    </recommendedName>
</protein>
<dbReference type="PANTHER" id="PTHR13610:SF11">
    <property type="entry name" value="METHYLTRANSFERASE DOMAIN-CONTAINING PROTEIN"/>
    <property type="match status" value="1"/>
</dbReference>
<dbReference type="EMBL" id="BAABLX010000074">
    <property type="protein sequence ID" value="GAA4956994.1"/>
    <property type="molecule type" value="Genomic_DNA"/>
</dbReference>
<dbReference type="RefSeq" id="WP_345426919.1">
    <property type="nucleotide sequence ID" value="NZ_AP031496.1"/>
</dbReference>
<dbReference type="PANTHER" id="PTHR13610">
    <property type="entry name" value="METHYLTRANSFERASE DOMAIN-CONTAINING PROTEIN"/>
    <property type="match status" value="1"/>
</dbReference>
<dbReference type="Pfam" id="PF13649">
    <property type="entry name" value="Methyltransf_25"/>
    <property type="match status" value="1"/>
</dbReference>
<organism evidence="5 6">
    <name type="scientific">Halioxenophilus aromaticivorans</name>
    <dbReference type="NCBI Taxonomy" id="1306992"/>
    <lineage>
        <taxon>Bacteria</taxon>
        <taxon>Pseudomonadati</taxon>
        <taxon>Pseudomonadota</taxon>
        <taxon>Gammaproteobacteria</taxon>
        <taxon>Alteromonadales</taxon>
        <taxon>Alteromonadaceae</taxon>
        <taxon>Halioxenophilus</taxon>
    </lineage>
</organism>
<dbReference type="SUPFAM" id="SSF53335">
    <property type="entry name" value="S-adenosyl-L-methionine-dependent methyltransferases"/>
    <property type="match status" value="1"/>
</dbReference>